<dbReference type="PANTHER" id="PTHR31704">
    <property type="entry name" value="MYB/SANT-LIKE DNA-BINDING DOMAIN PROTEIN-RELATED"/>
    <property type="match status" value="1"/>
</dbReference>
<dbReference type="InterPro" id="IPR024752">
    <property type="entry name" value="Myb/SANT-like_dom"/>
</dbReference>
<feature type="domain" description="Myb/SANT-like" evidence="2">
    <location>
        <begin position="1"/>
        <end position="87"/>
    </location>
</feature>
<dbReference type="Pfam" id="PF12776">
    <property type="entry name" value="Myb_DNA-bind_3"/>
    <property type="match status" value="1"/>
</dbReference>
<feature type="compositionally biased region" description="Polar residues" evidence="1">
    <location>
        <begin position="177"/>
        <end position="186"/>
    </location>
</feature>
<protein>
    <recommendedName>
        <fullName evidence="2">Myb/SANT-like domain-containing protein</fullName>
    </recommendedName>
</protein>
<accession>A0A151TVK4</accession>
<dbReference type="AlphaFoldDB" id="A0A151TVK4"/>
<gene>
    <name evidence="3" type="ORF">KK1_010274</name>
</gene>
<reference evidence="3 4" key="1">
    <citation type="journal article" date="2012" name="Nat. Biotechnol.">
        <title>Draft genome sequence of pigeonpea (Cajanus cajan), an orphan legume crop of resource-poor farmers.</title>
        <authorList>
            <person name="Varshney R.K."/>
            <person name="Chen W."/>
            <person name="Li Y."/>
            <person name="Bharti A.K."/>
            <person name="Saxena R.K."/>
            <person name="Schlueter J.A."/>
            <person name="Donoghue M.T."/>
            <person name="Azam S."/>
            <person name="Fan G."/>
            <person name="Whaley A.M."/>
            <person name="Farmer A.D."/>
            <person name="Sheridan J."/>
            <person name="Iwata A."/>
            <person name="Tuteja R."/>
            <person name="Penmetsa R.V."/>
            <person name="Wu W."/>
            <person name="Upadhyaya H.D."/>
            <person name="Yang S.P."/>
            <person name="Shah T."/>
            <person name="Saxena K.B."/>
            <person name="Michael T."/>
            <person name="McCombie W.R."/>
            <person name="Yang B."/>
            <person name="Zhang G."/>
            <person name="Yang H."/>
            <person name="Wang J."/>
            <person name="Spillane C."/>
            <person name="Cook D.R."/>
            <person name="May G.D."/>
            <person name="Xu X."/>
            <person name="Jackson S.A."/>
        </authorList>
    </citation>
    <scope>NUCLEOTIDE SEQUENCE [LARGE SCALE GENOMIC DNA]</scope>
    <source>
        <strain evidence="4">cv. Asha</strain>
    </source>
</reference>
<name>A0A151TVK4_CAJCA</name>
<organism evidence="3 4">
    <name type="scientific">Cajanus cajan</name>
    <name type="common">Pigeon pea</name>
    <name type="synonym">Cajanus indicus</name>
    <dbReference type="NCBI Taxonomy" id="3821"/>
    <lineage>
        <taxon>Eukaryota</taxon>
        <taxon>Viridiplantae</taxon>
        <taxon>Streptophyta</taxon>
        <taxon>Embryophyta</taxon>
        <taxon>Tracheophyta</taxon>
        <taxon>Spermatophyta</taxon>
        <taxon>Magnoliopsida</taxon>
        <taxon>eudicotyledons</taxon>
        <taxon>Gunneridae</taxon>
        <taxon>Pentapetalae</taxon>
        <taxon>rosids</taxon>
        <taxon>fabids</taxon>
        <taxon>Fabales</taxon>
        <taxon>Fabaceae</taxon>
        <taxon>Papilionoideae</taxon>
        <taxon>50 kb inversion clade</taxon>
        <taxon>NPAAA clade</taxon>
        <taxon>indigoferoid/millettioid clade</taxon>
        <taxon>Phaseoleae</taxon>
        <taxon>Cajanus</taxon>
    </lineage>
</organism>
<dbReference type="Proteomes" id="UP000075243">
    <property type="component" value="Chromosome 3"/>
</dbReference>
<evidence type="ECO:0000256" key="1">
    <source>
        <dbReference type="SAM" id="MobiDB-lite"/>
    </source>
</evidence>
<sequence length="304" mass="34347">MFVKLCLDQVYKGERNGTNLTKKGWKFVESEFNMKSGRKYGKSQFRNKWDNLKKEWSIWYKLFGKETGLGWDNVRNTVDALDEWWDKKQMENPLYGKFIYKGLAFANDLTTLFKDVVANGKFSWVPSFGILPNDIGEDDVYRPCFESGDIEEGSGDSEEIIPTSAGMSSELRNINLSTSEGSNSERSIGKRKRVGASEKNESKNVKAPASKKIAEAISRIASTSESRSNALNTLVVLGTSIPEVMDELDKIIEITSDDDWHARCSQLMLSKSAREMFVALKGHKQRLLGWLKYAAYNALPSMKS</sequence>
<dbReference type="PANTHER" id="PTHR31704:SF49">
    <property type="entry name" value="MYB_SANT-LIKE DOMAIN-CONTAINING PROTEIN"/>
    <property type="match status" value="1"/>
</dbReference>
<evidence type="ECO:0000259" key="2">
    <source>
        <dbReference type="Pfam" id="PF12776"/>
    </source>
</evidence>
<dbReference type="EMBL" id="CM003605">
    <property type="protein sequence ID" value="KYP71031.1"/>
    <property type="molecule type" value="Genomic_DNA"/>
</dbReference>
<feature type="compositionally biased region" description="Basic and acidic residues" evidence="1">
    <location>
        <begin position="195"/>
        <end position="204"/>
    </location>
</feature>
<keyword evidence="4" id="KW-1185">Reference proteome</keyword>
<dbReference type="OMA" id="IICELYA"/>
<evidence type="ECO:0000313" key="4">
    <source>
        <dbReference type="Proteomes" id="UP000075243"/>
    </source>
</evidence>
<evidence type="ECO:0000313" key="3">
    <source>
        <dbReference type="EMBL" id="KYP71031.1"/>
    </source>
</evidence>
<feature type="region of interest" description="Disordered" evidence="1">
    <location>
        <begin position="177"/>
        <end position="207"/>
    </location>
</feature>
<dbReference type="Gramene" id="C.cajan_09990.t">
    <property type="protein sequence ID" value="C.cajan_09990.t"/>
    <property type="gene ID" value="C.cajan_09990"/>
</dbReference>
<dbReference type="STRING" id="3821.A0A151TVK4"/>
<proteinExistence type="predicted"/>